<dbReference type="InterPro" id="IPR000917">
    <property type="entry name" value="Sulfatase_N"/>
</dbReference>
<feature type="region of interest" description="Disordered" evidence="6">
    <location>
        <begin position="449"/>
        <end position="469"/>
    </location>
</feature>
<dbReference type="PROSITE" id="PS00523">
    <property type="entry name" value="SULFATASE_1"/>
    <property type="match status" value="1"/>
</dbReference>
<dbReference type="SUPFAM" id="SSF53649">
    <property type="entry name" value="Alkaline phosphatase-like"/>
    <property type="match status" value="1"/>
</dbReference>
<dbReference type="Proteomes" id="UP000366872">
    <property type="component" value="Unassembled WGS sequence"/>
</dbReference>
<dbReference type="PANTHER" id="PTHR10342:SF274">
    <property type="entry name" value="ARYLSULFATASE B"/>
    <property type="match status" value="1"/>
</dbReference>
<evidence type="ECO:0000256" key="4">
    <source>
        <dbReference type="ARBA" id="ARBA00022837"/>
    </source>
</evidence>
<dbReference type="PANTHER" id="PTHR10342">
    <property type="entry name" value="ARYLSULFATASE"/>
    <property type="match status" value="1"/>
</dbReference>
<proteinExistence type="inferred from homology"/>
<keyword evidence="5" id="KW-0325">Glycoprotein</keyword>
<name>A0A6C2U126_PONDE</name>
<reference evidence="8 9" key="1">
    <citation type="submission" date="2019-04" db="EMBL/GenBank/DDBJ databases">
        <authorList>
            <person name="Van Vliet M D."/>
        </authorList>
    </citation>
    <scope>NUCLEOTIDE SEQUENCE [LARGE SCALE GENOMIC DNA]</scope>
    <source>
        <strain evidence="8 9">F1</strain>
    </source>
</reference>
<evidence type="ECO:0000256" key="6">
    <source>
        <dbReference type="SAM" id="MobiDB-lite"/>
    </source>
</evidence>
<dbReference type="InterPro" id="IPR024607">
    <property type="entry name" value="Sulfatase_CS"/>
</dbReference>
<protein>
    <submittedName>
        <fullName evidence="8">Arylsulfatase</fullName>
    </submittedName>
</protein>
<dbReference type="GO" id="GO:0008484">
    <property type="term" value="F:sulfuric ester hydrolase activity"/>
    <property type="evidence" value="ECO:0007669"/>
    <property type="project" value="InterPro"/>
</dbReference>
<evidence type="ECO:0000256" key="3">
    <source>
        <dbReference type="ARBA" id="ARBA00022801"/>
    </source>
</evidence>
<accession>A0A6C2U126</accession>
<dbReference type="Gene3D" id="3.30.1120.10">
    <property type="match status" value="1"/>
</dbReference>
<keyword evidence="3" id="KW-0378">Hydrolase</keyword>
<keyword evidence="2" id="KW-0479">Metal-binding</keyword>
<comment type="similarity">
    <text evidence="1">Belongs to the sulfatase family.</text>
</comment>
<evidence type="ECO:0000256" key="5">
    <source>
        <dbReference type="ARBA" id="ARBA00023180"/>
    </source>
</evidence>
<evidence type="ECO:0000256" key="1">
    <source>
        <dbReference type="ARBA" id="ARBA00008779"/>
    </source>
</evidence>
<organism evidence="8 9">
    <name type="scientific">Pontiella desulfatans</name>
    <dbReference type="NCBI Taxonomy" id="2750659"/>
    <lineage>
        <taxon>Bacteria</taxon>
        <taxon>Pseudomonadati</taxon>
        <taxon>Kiritimatiellota</taxon>
        <taxon>Kiritimatiellia</taxon>
        <taxon>Kiritimatiellales</taxon>
        <taxon>Pontiellaceae</taxon>
        <taxon>Pontiella</taxon>
    </lineage>
</organism>
<dbReference type="EMBL" id="CAAHFG010000001">
    <property type="protein sequence ID" value="VGO13086.1"/>
    <property type="molecule type" value="Genomic_DNA"/>
</dbReference>
<evidence type="ECO:0000313" key="9">
    <source>
        <dbReference type="Proteomes" id="UP000366872"/>
    </source>
</evidence>
<dbReference type="InterPro" id="IPR017850">
    <property type="entry name" value="Alkaline_phosphatase_core_sf"/>
</dbReference>
<evidence type="ECO:0000256" key="2">
    <source>
        <dbReference type="ARBA" id="ARBA00022723"/>
    </source>
</evidence>
<sequence length="469" mass="52710">MKRNLLHILPAIIMLAFVSIPTRADRKPNMVVIMADDLGWNAVGYHNPEVKTPHLDQFCSEGIELDNFYVSPMCSPTRAGFLTGRYPIRFGCARAVIPPYRNYGLPLDEITLAEALEKGGYPHRGIFGKWHLGHLQKKWHPTHRGFTEFLGCYNGAIDYFTHERDGQRDWHHNDQSIEQKGSATALTGKAAAEFISESAKDEHPFFCYVAFNAPHDPFQVPGRYKQRYEHIPDEPRKTYYAMISHMDDEIGRILNALEETGTADNTLVWFFSDNGGVKKVKGNNTPLKGAKLTAYQGGVRAAACVRFPARYPGGRKITERTAFIDVMPTALSLAGIAPEQPKCKPFDGIDLNPLLTSTSGKLPERDLYFYHGQKGESSEPIAVISKEWKLVVNGPNLVHGRNSGHLVELFQINDDPNESNNIADSHPEVVERLMKQLVDFRKLQPKDAIPPYGEGEKGFTPPKEWKIID</sequence>
<keyword evidence="9" id="KW-1185">Reference proteome</keyword>
<keyword evidence="4" id="KW-0106">Calcium</keyword>
<dbReference type="InterPro" id="IPR047115">
    <property type="entry name" value="ARSB"/>
</dbReference>
<dbReference type="RefSeq" id="WP_136078697.1">
    <property type="nucleotide sequence ID" value="NZ_CAAHFG010000001.1"/>
</dbReference>
<dbReference type="Pfam" id="PF00884">
    <property type="entry name" value="Sulfatase"/>
    <property type="match status" value="1"/>
</dbReference>
<feature type="domain" description="Sulfatase N-terminal" evidence="7">
    <location>
        <begin position="28"/>
        <end position="336"/>
    </location>
</feature>
<dbReference type="GO" id="GO:0046872">
    <property type="term" value="F:metal ion binding"/>
    <property type="evidence" value="ECO:0007669"/>
    <property type="project" value="UniProtKB-KW"/>
</dbReference>
<dbReference type="Gene3D" id="3.40.720.10">
    <property type="entry name" value="Alkaline Phosphatase, subunit A"/>
    <property type="match status" value="1"/>
</dbReference>
<evidence type="ECO:0000313" key="8">
    <source>
        <dbReference type="EMBL" id="VGO13086.1"/>
    </source>
</evidence>
<dbReference type="AlphaFoldDB" id="A0A6C2U126"/>
<evidence type="ECO:0000259" key="7">
    <source>
        <dbReference type="Pfam" id="PF00884"/>
    </source>
</evidence>
<gene>
    <name evidence="8" type="primary">atsA_79</name>
    <name evidence="8" type="ORF">PDESU_01640</name>
</gene>